<keyword evidence="4" id="KW-0479">Metal-binding</keyword>
<dbReference type="InterPro" id="IPR013785">
    <property type="entry name" value="Aldolase_TIM"/>
</dbReference>
<dbReference type="SFLD" id="SFLDS00029">
    <property type="entry name" value="Radical_SAM"/>
    <property type="match status" value="1"/>
</dbReference>
<dbReference type="SUPFAM" id="SSF102114">
    <property type="entry name" value="Radical SAM enzymes"/>
    <property type="match status" value="1"/>
</dbReference>
<dbReference type="EMBL" id="NXLW01000018">
    <property type="protein sequence ID" value="RDU70622.1"/>
    <property type="molecule type" value="Genomic_DNA"/>
</dbReference>
<evidence type="ECO:0000313" key="10">
    <source>
        <dbReference type="Proteomes" id="UP000256424"/>
    </source>
</evidence>
<keyword evidence="10" id="KW-1185">Reference proteome</keyword>
<dbReference type="Gene3D" id="3.20.20.70">
    <property type="entry name" value="Aldolase class I"/>
    <property type="match status" value="1"/>
</dbReference>
<evidence type="ECO:0000256" key="4">
    <source>
        <dbReference type="ARBA" id="ARBA00022723"/>
    </source>
</evidence>
<keyword evidence="6" id="KW-0411">Iron-sulfur</keyword>
<evidence type="ECO:0000256" key="1">
    <source>
        <dbReference type="ARBA" id="ARBA00001966"/>
    </source>
</evidence>
<dbReference type="Pfam" id="PF13186">
    <property type="entry name" value="SPASM"/>
    <property type="match status" value="1"/>
</dbReference>
<dbReference type="InterPro" id="IPR007197">
    <property type="entry name" value="rSAM"/>
</dbReference>
<dbReference type="SFLD" id="SFLDG01387">
    <property type="entry name" value="BtrN-like_SPASM_domain_contain"/>
    <property type="match status" value="1"/>
</dbReference>
<protein>
    <submittedName>
        <fullName evidence="9">Radical SAM protein</fullName>
    </submittedName>
</protein>
<dbReference type="CDD" id="cd01335">
    <property type="entry name" value="Radical_SAM"/>
    <property type="match status" value="1"/>
</dbReference>
<dbReference type="PANTHER" id="PTHR11228">
    <property type="entry name" value="RADICAL SAM DOMAIN PROTEIN"/>
    <property type="match status" value="1"/>
</dbReference>
<gene>
    <name evidence="9" type="ORF">CQA66_07870</name>
</gene>
<organism evidence="9 10">
    <name type="scientific">Helicobacter aurati</name>
    <dbReference type="NCBI Taxonomy" id="137778"/>
    <lineage>
        <taxon>Bacteria</taxon>
        <taxon>Pseudomonadati</taxon>
        <taxon>Campylobacterota</taxon>
        <taxon>Epsilonproteobacteria</taxon>
        <taxon>Campylobacterales</taxon>
        <taxon>Helicobacteraceae</taxon>
        <taxon>Helicobacter</taxon>
    </lineage>
</organism>
<dbReference type="RefSeq" id="WP_104763402.1">
    <property type="nucleotide sequence ID" value="NZ_FZPM01000021.1"/>
</dbReference>
<feature type="domain" description="Radical SAM core" evidence="8">
    <location>
        <begin position="32"/>
        <end position="262"/>
    </location>
</feature>
<proteinExistence type="predicted"/>
<dbReference type="GO" id="GO:0003824">
    <property type="term" value="F:catalytic activity"/>
    <property type="evidence" value="ECO:0007669"/>
    <property type="project" value="InterPro"/>
</dbReference>
<feature type="region of interest" description="Disordered" evidence="7">
    <location>
        <begin position="397"/>
        <end position="425"/>
    </location>
</feature>
<dbReference type="PANTHER" id="PTHR11228:SF7">
    <property type="entry name" value="PQQA PEPTIDE CYCLASE"/>
    <property type="match status" value="1"/>
</dbReference>
<evidence type="ECO:0000256" key="3">
    <source>
        <dbReference type="ARBA" id="ARBA00022691"/>
    </source>
</evidence>
<evidence type="ECO:0000256" key="5">
    <source>
        <dbReference type="ARBA" id="ARBA00023004"/>
    </source>
</evidence>
<dbReference type="Proteomes" id="UP000256424">
    <property type="component" value="Unassembled WGS sequence"/>
</dbReference>
<keyword evidence="2" id="KW-0004">4Fe-4S</keyword>
<evidence type="ECO:0000256" key="2">
    <source>
        <dbReference type="ARBA" id="ARBA00022485"/>
    </source>
</evidence>
<sequence>MPNIEDVTNRIKAEFRQPYSKDRKPLIELLPLHQPLTMYIDPSNICNFKCSFCFQSNTNAKKEMYLTQMSLETFTTILKQLAEFDNPIKMIHLHGFGEPLLNPHFPLFVKLAKESKVSERIATTSNASLLTRDLSRAIIESGLDQIHFSIYGLNDESYKIFSKKSLRFSQIVENIKYFYEHKTLYAKEYGHNCHVHIKMNKDYFSSQDQVRFLELFGNYADSIYLDGVANIWPGIDVSDSLRLNLSLEEKESTTVSHQYGHSFKHGALCPIVFYQLLVHSNGDISPCCADFQAKMTLGNVANTTLKEIWQQALLQNTRSTINNAPSTKNTHVNTGGGSKSKLALLRASHIKGQKNSLPVCAVCSYPDQAATTSLQEHIHKLKSLYLFPLESPKQSLHASNDLQTTQSCSRNTDNNHADSTNKGIS</sequence>
<evidence type="ECO:0000256" key="6">
    <source>
        <dbReference type="ARBA" id="ARBA00023014"/>
    </source>
</evidence>
<dbReference type="OrthoDB" id="9772409at2"/>
<keyword evidence="5" id="KW-0408">Iron</keyword>
<keyword evidence="3" id="KW-0949">S-adenosyl-L-methionine</keyword>
<dbReference type="AlphaFoldDB" id="A0A3D8IZB9"/>
<dbReference type="GO" id="GO:0046872">
    <property type="term" value="F:metal ion binding"/>
    <property type="evidence" value="ECO:0007669"/>
    <property type="project" value="UniProtKB-KW"/>
</dbReference>
<dbReference type="SFLD" id="SFLDG01067">
    <property type="entry name" value="SPASM/twitch_domain_containing"/>
    <property type="match status" value="1"/>
</dbReference>
<name>A0A3D8IZB9_9HELI</name>
<dbReference type="InterPro" id="IPR034391">
    <property type="entry name" value="AdoMet-like_SPASM_containing"/>
</dbReference>
<accession>A0A3D8IZB9</accession>
<dbReference type="InterPro" id="IPR058240">
    <property type="entry name" value="rSAM_sf"/>
</dbReference>
<evidence type="ECO:0000256" key="7">
    <source>
        <dbReference type="SAM" id="MobiDB-lite"/>
    </source>
</evidence>
<dbReference type="InterPro" id="IPR050377">
    <property type="entry name" value="Radical_SAM_PqqE_MftC-like"/>
</dbReference>
<dbReference type="PROSITE" id="PS51918">
    <property type="entry name" value="RADICAL_SAM"/>
    <property type="match status" value="1"/>
</dbReference>
<comment type="caution">
    <text evidence="9">The sequence shown here is derived from an EMBL/GenBank/DDBJ whole genome shotgun (WGS) entry which is preliminary data.</text>
</comment>
<dbReference type="GO" id="GO:0051536">
    <property type="term" value="F:iron-sulfur cluster binding"/>
    <property type="evidence" value="ECO:0007669"/>
    <property type="project" value="UniProtKB-KW"/>
</dbReference>
<dbReference type="Pfam" id="PF04055">
    <property type="entry name" value="Radical_SAM"/>
    <property type="match status" value="1"/>
</dbReference>
<evidence type="ECO:0000259" key="8">
    <source>
        <dbReference type="PROSITE" id="PS51918"/>
    </source>
</evidence>
<reference evidence="9 10" key="1">
    <citation type="submission" date="2018-04" db="EMBL/GenBank/DDBJ databases">
        <title>Novel Campyloabacter and Helicobacter Species and Strains.</title>
        <authorList>
            <person name="Mannion A.J."/>
            <person name="Shen Z."/>
            <person name="Fox J.G."/>
        </authorList>
    </citation>
    <scope>NUCLEOTIDE SEQUENCE [LARGE SCALE GENOMIC DNA]</scope>
    <source>
        <strain evidence="9 10">MIT 97-5075</strain>
    </source>
</reference>
<comment type="cofactor">
    <cofactor evidence="1">
        <name>[4Fe-4S] cluster</name>
        <dbReference type="ChEBI" id="CHEBI:49883"/>
    </cofactor>
</comment>
<dbReference type="InterPro" id="IPR023885">
    <property type="entry name" value="4Fe4S-binding_SPASM_dom"/>
</dbReference>
<evidence type="ECO:0000313" key="9">
    <source>
        <dbReference type="EMBL" id="RDU70622.1"/>
    </source>
</evidence>